<feature type="binding site" description="axial binding residue" evidence="9">
    <location>
        <position position="491"/>
    </location>
    <ligand>
        <name>heme</name>
        <dbReference type="ChEBI" id="CHEBI:30413"/>
    </ligand>
    <ligandPart>
        <name>Fe</name>
        <dbReference type="ChEBI" id="CHEBI:18248"/>
    </ligandPart>
</feature>
<dbReference type="PRINTS" id="PR00463">
    <property type="entry name" value="EP450I"/>
</dbReference>
<evidence type="ECO:0000256" key="2">
    <source>
        <dbReference type="ARBA" id="ARBA00004586"/>
    </source>
</evidence>
<dbReference type="Pfam" id="PF00067">
    <property type="entry name" value="p450"/>
    <property type="match status" value="1"/>
</dbReference>
<keyword evidence="9 10" id="KW-0479">Metal-binding</keyword>
<evidence type="ECO:0000256" key="4">
    <source>
        <dbReference type="ARBA" id="ARBA00022617"/>
    </source>
</evidence>
<keyword evidence="11" id="KW-0812">Transmembrane</keyword>
<evidence type="ECO:0000256" key="9">
    <source>
        <dbReference type="PIRSR" id="PIRSR602401-1"/>
    </source>
</evidence>
<evidence type="ECO:0000256" key="5">
    <source>
        <dbReference type="ARBA" id="ARBA00022824"/>
    </source>
</evidence>
<dbReference type="GO" id="GO:0005506">
    <property type="term" value="F:iron ion binding"/>
    <property type="evidence" value="ECO:0007669"/>
    <property type="project" value="InterPro"/>
</dbReference>
<gene>
    <name evidence="12" type="ORF">HPB48_006526</name>
</gene>
<name>A0A9J6H487_HAELO</name>
<evidence type="ECO:0000256" key="3">
    <source>
        <dbReference type="ARBA" id="ARBA00010617"/>
    </source>
</evidence>
<comment type="cofactor">
    <cofactor evidence="1 9">
        <name>heme</name>
        <dbReference type="ChEBI" id="CHEBI:30413"/>
    </cofactor>
</comment>
<evidence type="ECO:0008006" key="14">
    <source>
        <dbReference type="Google" id="ProtNLM"/>
    </source>
</evidence>
<proteinExistence type="inferred from homology"/>
<dbReference type="InterPro" id="IPR036396">
    <property type="entry name" value="Cyt_P450_sf"/>
</dbReference>
<keyword evidence="5" id="KW-0256">Endoplasmic reticulum</keyword>
<keyword evidence="13" id="KW-1185">Reference proteome</keyword>
<comment type="caution">
    <text evidence="12">The sequence shown here is derived from an EMBL/GenBank/DDBJ whole genome shotgun (WGS) entry which is preliminary data.</text>
</comment>
<keyword evidence="6 9" id="KW-0408">Iron</keyword>
<dbReference type="PANTHER" id="PTHR24291:SF189">
    <property type="entry name" value="CYTOCHROME P450 4C3-RELATED"/>
    <property type="match status" value="1"/>
</dbReference>
<keyword evidence="11" id="KW-1133">Transmembrane helix</keyword>
<keyword evidence="7 10" id="KW-0503">Monooxygenase</keyword>
<evidence type="ECO:0000256" key="6">
    <source>
        <dbReference type="ARBA" id="ARBA00023004"/>
    </source>
</evidence>
<comment type="subcellular location">
    <subcellularLocation>
        <location evidence="2">Endoplasmic reticulum membrane</location>
    </subcellularLocation>
</comment>
<sequence length="544" mass="62351">METLVHESPKLPASGNWSEMASWAARVFLATAACCVLLVGSLIWVARIVYLRKRQQLQGLPHYRQHFPFQFQWTLLRACAPPTSQVAFSTMLFAAVQGFHTIFQRFGRHLTLGGFTPLLVLYKAEYVEEVLSSNKILSKSQGYELLHSWLGTGLLTSVGEKWRTRRRLFTPAFHFRILDDFMSTINAQSFILAKKLGELSRADRKFDVLPIVTMCTLDTTCETIMGTTINAQSDENNPYVSAVNRLAELFLERAFRPLLQWNLIFQLTPMAREYNKCLKTLHAFTRKVIAERKQKLRKDIDNGLVTLEENASATSVGRKTPRPFMDILLLEHFKGNITEDGIREEVDTFMFAGHDTTATGISWALFLIGHYPEKQQLIHDELDLIFGEDRDRYVTPEDLKQMKYLECALKESQRIYPSVPFVSRNCTEPFTVGGVTLPKNSVVQIATYFLHRDPKVFPKPEEFHPERFLPENSKGRHPYAYVPFSAGPRNCLGQRFALAEEKIVIANILRRFSIKSLDQRDQVALAAELVLRPRSGLRIQFMPR</sequence>
<dbReference type="OMA" id="INHEIME"/>
<dbReference type="OrthoDB" id="6433301at2759"/>
<keyword evidence="8 11" id="KW-0472">Membrane</keyword>
<dbReference type="Gene3D" id="1.10.630.10">
    <property type="entry name" value="Cytochrome P450"/>
    <property type="match status" value="1"/>
</dbReference>
<accession>A0A9J6H487</accession>
<feature type="transmembrane region" description="Helical" evidence="11">
    <location>
        <begin position="20"/>
        <end position="46"/>
    </location>
</feature>
<dbReference type="PRINTS" id="PR00385">
    <property type="entry name" value="P450"/>
</dbReference>
<dbReference type="CDD" id="cd20628">
    <property type="entry name" value="CYP4"/>
    <property type="match status" value="1"/>
</dbReference>
<dbReference type="InterPro" id="IPR017972">
    <property type="entry name" value="Cyt_P450_CS"/>
</dbReference>
<keyword evidence="4 9" id="KW-0349">Heme</keyword>
<dbReference type="InterPro" id="IPR002401">
    <property type="entry name" value="Cyt_P450_E_grp-I"/>
</dbReference>
<dbReference type="GO" id="GO:0005789">
    <property type="term" value="C:endoplasmic reticulum membrane"/>
    <property type="evidence" value="ECO:0007669"/>
    <property type="project" value="UniProtKB-SubCell"/>
</dbReference>
<evidence type="ECO:0000313" key="12">
    <source>
        <dbReference type="EMBL" id="KAH9381575.1"/>
    </source>
</evidence>
<dbReference type="Proteomes" id="UP000821853">
    <property type="component" value="Chromosome 9"/>
</dbReference>
<evidence type="ECO:0000256" key="11">
    <source>
        <dbReference type="SAM" id="Phobius"/>
    </source>
</evidence>
<keyword evidence="10" id="KW-0560">Oxidoreductase</keyword>
<dbReference type="AlphaFoldDB" id="A0A9J6H487"/>
<dbReference type="InterPro" id="IPR050196">
    <property type="entry name" value="Cytochrome_P450_Monoox"/>
</dbReference>
<evidence type="ECO:0000256" key="7">
    <source>
        <dbReference type="ARBA" id="ARBA00023033"/>
    </source>
</evidence>
<dbReference type="SUPFAM" id="SSF48264">
    <property type="entry name" value="Cytochrome P450"/>
    <property type="match status" value="1"/>
</dbReference>
<dbReference type="GO" id="GO:0004497">
    <property type="term" value="F:monooxygenase activity"/>
    <property type="evidence" value="ECO:0007669"/>
    <property type="project" value="UniProtKB-KW"/>
</dbReference>
<dbReference type="EMBL" id="JABSTR010000011">
    <property type="protein sequence ID" value="KAH9381575.1"/>
    <property type="molecule type" value="Genomic_DNA"/>
</dbReference>
<evidence type="ECO:0000256" key="8">
    <source>
        <dbReference type="ARBA" id="ARBA00023136"/>
    </source>
</evidence>
<dbReference type="PANTHER" id="PTHR24291">
    <property type="entry name" value="CYTOCHROME P450 FAMILY 4"/>
    <property type="match status" value="1"/>
</dbReference>
<evidence type="ECO:0000256" key="10">
    <source>
        <dbReference type="RuleBase" id="RU000461"/>
    </source>
</evidence>
<dbReference type="PROSITE" id="PS00086">
    <property type="entry name" value="CYTOCHROME_P450"/>
    <property type="match status" value="1"/>
</dbReference>
<dbReference type="GO" id="GO:0020037">
    <property type="term" value="F:heme binding"/>
    <property type="evidence" value="ECO:0007669"/>
    <property type="project" value="InterPro"/>
</dbReference>
<reference evidence="12 13" key="1">
    <citation type="journal article" date="2020" name="Cell">
        <title>Large-Scale Comparative Analyses of Tick Genomes Elucidate Their Genetic Diversity and Vector Capacities.</title>
        <authorList>
            <consortium name="Tick Genome and Microbiome Consortium (TIGMIC)"/>
            <person name="Jia N."/>
            <person name="Wang J."/>
            <person name="Shi W."/>
            <person name="Du L."/>
            <person name="Sun Y."/>
            <person name="Zhan W."/>
            <person name="Jiang J.F."/>
            <person name="Wang Q."/>
            <person name="Zhang B."/>
            <person name="Ji P."/>
            <person name="Bell-Sakyi L."/>
            <person name="Cui X.M."/>
            <person name="Yuan T.T."/>
            <person name="Jiang B.G."/>
            <person name="Yang W.F."/>
            <person name="Lam T.T."/>
            <person name="Chang Q.C."/>
            <person name="Ding S.J."/>
            <person name="Wang X.J."/>
            <person name="Zhu J.G."/>
            <person name="Ruan X.D."/>
            <person name="Zhao L."/>
            <person name="Wei J.T."/>
            <person name="Ye R.Z."/>
            <person name="Que T.C."/>
            <person name="Du C.H."/>
            <person name="Zhou Y.H."/>
            <person name="Cheng J.X."/>
            <person name="Dai P.F."/>
            <person name="Guo W.B."/>
            <person name="Han X.H."/>
            <person name="Huang E.J."/>
            <person name="Li L.F."/>
            <person name="Wei W."/>
            <person name="Gao Y.C."/>
            <person name="Liu J.Z."/>
            <person name="Shao H.Z."/>
            <person name="Wang X."/>
            <person name="Wang C.C."/>
            <person name="Yang T.C."/>
            <person name="Huo Q.B."/>
            <person name="Li W."/>
            <person name="Chen H.Y."/>
            <person name="Chen S.E."/>
            <person name="Zhou L.G."/>
            <person name="Ni X.B."/>
            <person name="Tian J.H."/>
            <person name="Sheng Y."/>
            <person name="Liu T."/>
            <person name="Pan Y.S."/>
            <person name="Xia L.Y."/>
            <person name="Li J."/>
            <person name="Zhao F."/>
            <person name="Cao W.C."/>
        </authorList>
    </citation>
    <scope>NUCLEOTIDE SEQUENCE [LARGE SCALE GENOMIC DNA]</scope>
    <source>
        <strain evidence="12">HaeL-2018</strain>
    </source>
</reference>
<evidence type="ECO:0000313" key="13">
    <source>
        <dbReference type="Proteomes" id="UP000821853"/>
    </source>
</evidence>
<comment type="similarity">
    <text evidence="3 10">Belongs to the cytochrome P450 family.</text>
</comment>
<dbReference type="InterPro" id="IPR001128">
    <property type="entry name" value="Cyt_P450"/>
</dbReference>
<evidence type="ECO:0000256" key="1">
    <source>
        <dbReference type="ARBA" id="ARBA00001971"/>
    </source>
</evidence>
<protein>
    <recommendedName>
        <fullName evidence="14">Cytochrome P450</fullName>
    </recommendedName>
</protein>
<dbReference type="VEuPathDB" id="VectorBase:HLOH_047818"/>
<organism evidence="12 13">
    <name type="scientific">Haemaphysalis longicornis</name>
    <name type="common">Bush tick</name>
    <dbReference type="NCBI Taxonomy" id="44386"/>
    <lineage>
        <taxon>Eukaryota</taxon>
        <taxon>Metazoa</taxon>
        <taxon>Ecdysozoa</taxon>
        <taxon>Arthropoda</taxon>
        <taxon>Chelicerata</taxon>
        <taxon>Arachnida</taxon>
        <taxon>Acari</taxon>
        <taxon>Parasitiformes</taxon>
        <taxon>Ixodida</taxon>
        <taxon>Ixodoidea</taxon>
        <taxon>Ixodidae</taxon>
        <taxon>Haemaphysalinae</taxon>
        <taxon>Haemaphysalis</taxon>
    </lineage>
</organism>
<dbReference type="GO" id="GO:0016705">
    <property type="term" value="F:oxidoreductase activity, acting on paired donors, with incorporation or reduction of molecular oxygen"/>
    <property type="evidence" value="ECO:0007669"/>
    <property type="project" value="InterPro"/>
</dbReference>